<accession>A0A4V4H4G5</accession>
<keyword evidence="2" id="KW-1185">Reference proteome</keyword>
<comment type="caution">
    <text evidence="1">The sequence shown here is derived from an EMBL/GenBank/DDBJ whole genome shotgun (WGS) entry which is preliminary data.</text>
</comment>
<evidence type="ECO:0000313" key="2">
    <source>
        <dbReference type="Proteomes" id="UP000317650"/>
    </source>
</evidence>
<dbReference type="EMBL" id="PYDT01000009">
    <property type="protein sequence ID" value="THU52056.1"/>
    <property type="molecule type" value="Genomic_DNA"/>
</dbReference>
<organism evidence="1 2">
    <name type="scientific">Musa balbisiana</name>
    <name type="common">Banana</name>
    <dbReference type="NCBI Taxonomy" id="52838"/>
    <lineage>
        <taxon>Eukaryota</taxon>
        <taxon>Viridiplantae</taxon>
        <taxon>Streptophyta</taxon>
        <taxon>Embryophyta</taxon>
        <taxon>Tracheophyta</taxon>
        <taxon>Spermatophyta</taxon>
        <taxon>Magnoliopsida</taxon>
        <taxon>Liliopsida</taxon>
        <taxon>Zingiberales</taxon>
        <taxon>Musaceae</taxon>
        <taxon>Musa</taxon>
    </lineage>
</organism>
<reference evidence="1 2" key="1">
    <citation type="journal article" date="2019" name="Nat. Plants">
        <title>Genome sequencing of Musa balbisiana reveals subgenome evolution and function divergence in polyploid bananas.</title>
        <authorList>
            <person name="Yao X."/>
        </authorList>
    </citation>
    <scope>NUCLEOTIDE SEQUENCE [LARGE SCALE GENOMIC DNA]</scope>
    <source>
        <strain evidence="2">cv. DH-PKW</strain>
        <tissue evidence="1">Leaves</tissue>
    </source>
</reference>
<name>A0A4V4H4G5_MUSBA</name>
<dbReference type="AlphaFoldDB" id="A0A4V4H4G5"/>
<evidence type="ECO:0000313" key="1">
    <source>
        <dbReference type="EMBL" id="THU52056.1"/>
    </source>
</evidence>
<dbReference type="Proteomes" id="UP000317650">
    <property type="component" value="Chromosome 6"/>
</dbReference>
<sequence length="156" mass="15959">MSTSAWAPNVSRATLGHSVTNGCSARLDSGGVQIRTSDRFNLGLDPKIRPLPSPQHTAPANPCPKHVGACSPNGDSLSPSGDCGVSSANSGSDGGAFLLGFLVSAAFTSMNGGCCFLDVDGANNGEERPTAMRKLHENDLGGATFGCKGMTIEYNI</sequence>
<protein>
    <submittedName>
        <fullName evidence="1">Uncharacterized protein</fullName>
    </submittedName>
</protein>
<proteinExistence type="predicted"/>
<gene>
    <name evidence="1" type="ORF">C4D60_Mb06t37570</name>
</gene>